<evidence type="ECO:0000313" key="1">
    <source>
        <dbReference type="EMBL" id="SIN99015.1"/>
    </source>
</evidence>
<protein>
    <submittedName>
        <fullName evidence="1">Uncharacterized protein</fullName>
    </submittedName>
</protein>
<evidence type="ECO:0000313" key="2">
    <source>
        <dbReference type="Proteomes" id="UP000185207"/>
    </source>
</evidence>
<dbReference type="AlphaFoldDB" id="A0A1N6FUQ3"/>
<dbReference type="Proteomes" id="UP000185207">
    <property type="component" value="Unassembled WGS sequence"/>
</dbReference>
<proteinExistence type="predicted"/>
<sequence>MECEKLLDAVKKDFTKIVSKGDMFPAGSAIYAKQIRKGIFLIINVSKKIDNDPVHAMIGSFESIESIGVKEPIQLLFHLKINSNEDLYHLKTYLSLSI</sequence>
<dbReference type="STRING" id="1416779.SAMN05444409_1490"/>
<reference evidence="2" key="1">
    <citation type="submission" date="2016-11" db="EMBL/GenBank/DDBJ databases">
        <authorList>
            <person name="Varghese N."/>
            <person name="Submissions S."/>
        </authorList>
    </citation>
    <scope>NUCLEOTIDE SEQUENCE [LARGE SCALE GENOMIC DNA]</scope>
    <source>
        <strain evidence="2">DSM 27623</strain>
    </source>
</reference>
<dbReference type="RefSeq" id="WP_074234254.1">
    <property type="nucleotide sequence ID" value="NZ_FSRK01000001.1"/>
</dbReference>
<organism evidence="1 2">
    <name type="scientific">Epilithonimonas zeae</name>
    <dbReference type="NCBI Taxonomy" id="1416779"/>
    <lineage>
        <taxon>Bacteria</taxon>
        <taxon>Pseudomonadati</taxon>
        <taxon>Bacteroidota</taxon>
        <taxon>Flavobacteriia</taxon>
        <taxon>Flavobacteriales</taxon>
        <taxon>Weeksellaceae</taxon>
        <taxon>Chryseobacterium group</taxon>
        <taxon>Epilithonimonas</taxon>
    </lineage>
</organism>
<dbReference type="EMBL" id="FSRK01000001">
    <property type="protein sequence ID" value="SIN99015.1"/>
    <property type="molecule type" value="Genomic_DNA"/>
</dbReference>
<dbReference type="OrthoDB" id="1273088at2"/>
<accession>A0A1N6FUQ3</accession>
<name>A0A1N6FUQ3_9FLAO</name>
<gene>
    <name evidence="1" type="ORF">SAMN05444409_1490</name>
</gene>
<keyword evidence="2" id="KW-1185">Reference proteome</keyword>